<dbReference type="AlphaFoldDB" id="A0A2S6FW64"/>
<dbReference type="Gene3D" id="3.90.226.10">
    <property type="entry name" value="2-enoyl-CoA Hydratase, Chain A, domain 1"/>
    <property type="match status" value="1"/>
</dbReference>
<organism evidence="2 3">
    <name type="scientific">Clostridium algidicarnis DSM 15099</name>
    <dbReference type="NCBI Taxonomy" id="1121295"/>
    <lineage>
        <taxon>Bacteria</taxon>
        <taxon>Bacillati</taxon>
        <taxon>Bacillota</taxon>
        <taxon>Clostridia</taxon>
        <taxon>Eubacteriales</taxon>
        <taxon>Clostridiaceae</taxon>
        <taxon>Clostridium</taxon>
    </lineage>
</organism>
<dbReference type="GO" id="GO:0004175">
    <property type="term" value="F:endopeptidase activity"/>
    <property type="evidence" value="ECO:0007669"/>
    <property type="project" value="TreeGrafter"/>
</dbReference>
<dbReference type="EMBL" id="PTIS01000013">
    <property type="protein sequence ID" value="PPK47823.1"/>
    <property type="molecule type" value="Genomic_DNA"/>
</dbReference>
<protein>
    <submittedName>
        <fullName evidence="2">Peptidase S41-like protein</fullName>
    </submittedName>
</protein>
<proteinExistence type="predicted"/>
<evidence type="ECO:0000313" key="3">
    <source>
        <dbReference type="Proteomes" id="UP000239863"/>
    </source>
</evidence>
<dbReference type="InterPro" id="IPR029045">
    <property type="entry name" value="ClpP/crotonase-like_dom_sf"/>
</dbReference>
<evidence type="ECO:0000313" key="2">
    <source>
        <dbReference type="EMBL" id="PPK47823.1"/>
    </source>
</evidence>
<accession>A0A2S6FW64</accession>
<dbReference type="OrthoDB" id="9812068at2"/>
<reference evidence="2 3" key="1">
    <citation type="submission" date="2018-02" db="EMBL/GenBank/DDBJ databases">
        <title>Genomic Encyclopedia of Archaeal and Bacterial Type Strains, Phase II (KMG-II): from individual species to whole genera.</title>
        <authorList>
            <person name="Goeker M."/>
        </authorList>
    </citation>
    <scope>NUCLEOTIDE SEQUENCE [LARGE SCALE GENOMIC DNA]</scope>
    <source>
        <strain evidence="2 3">DSM 15099</strain>
    </source>
</reference>
<dbReference type="GO" id="GO:0006508">
    <property type="term" value="P:proteolysis"/>
    <property type="evidence" value="ECO:0007669"/>
    <property type="project" value="InterPro"/>
</dbReference>
<dbReference type="SUPFAM" id="SSF52096">
    <property type="entry name" value="ClpP/crotonase"/>
    <property type="match status" value="1"/>
</dbReference>
<sequence length="308" mass="36050">MVNKGDIIKELIGQYAFKVDNSKLIESLPKFVYSRNCKYFDILNSEPAFNIFNLLGIKYRFYNNECYIISGFKNINNTVKVIDINGMNSSKGLANRSDKYKIKIKDNKGYIKTINLKYPNIITKSRKNEYQIINDNELYIHLYDFENLDLISVTNFDNKKIWLDLRNNQGGRVHNLIKILELFYNHGDVLLYLQKQDSFFKITSKLKICYKPLHIYLLVNKETASAAEMLAMKLSEFDNVTIIGAQTEGKWVLNSVKRINNYYIRFPEYEFISKSGSHLKLGCGIEPDYHISDKVINKMIIDKFYLKL</sequence>
<name>A0A2S6FW64_9CLOT</name>
<comment type="caution">
    <text evidence="2">The sequence shown here is derived from an EMBL/GenBank/DDBJ whole genome shotgun (WGS) entry which is preliminary data.</text>
</comment>
<dbReference type="PANTHER" id="PTHR32060">
    <property type="entry name" value="TAIL-SPECIFIC PROTEASE"/>
    <property type="match status" value="1"/>
</dbReference>
<dbReference type="SMART" id="SM00245">
    <property type="entry name" value="TSPc"/>
    <property type="match status" value="1"/>
</dbReference>
<dbReference type="GO" id="GO:0008236">
    <property type="term" value="F:serine-type peptidase activity"/>
    <property type="evidence" value="ECO:0007669"/>
    <property type="project" value="InterPro"/>
</dbReference>
<dbReference type="InterPro" id="IPR005151">
    <property type="entry name" value="Tail-specific_protease"/>
</dbReference>
<dbReference type="PANTHER" id="PTHR32060:SF22">
    <property type="entry name" value="CARBOXYL-TERMINAL-PROCESSING PEPTIDASE 3, CHLOROPLASTIC"/>
    <property type="match status" value="1"/>
</dbReference>
<dbReference type="RefSeq" id="WP_104410272.1">
    <property type="nucleotide sequence ID" value="NZ_PTIS01000013.1"/>
</dbReference>
<dbReference type="Pfam" id="PF03572">
    <property type="entry name" value="Peptidase_S41"/>
    <property type="match status" value="1"/>
</dbReference>
<gene>
    <name evidence="2" type="ORF">BD821_11344</name>
</gene>
<evidence type="ECO:0000259" key="1">
    <source>
        <dbReference type="SMART" id="SM00245"/>
    </source>
</evidence>
<feature type="domain" description="Tail specific protease" evidence="1">
    <location>
        <begin position="97"/>
        <end position="292"/>
    </location>
</feature>
<dbReference type="Proteomes" id="UP000239863">
    <property type="component" value="Unassembled WGS sequence"/>
</dbReference>